<dbReference type="EMBL" id="AWWV01013408">
    <property type="protein sequence ID" value="OMO61698.1"/>
    <property type="molecule type" value="Genomic_DNA"/>
</dbReference>
<dbReference type="Proteomes" id="UP000188268">
    <property type="component" value="Unassembled WGS sequence"/>
</dbReference>
<comment type="caution">
    <text evidence="1">The sequence shown here is derived from an EMBL/GenBank/DDBJ whole genome shotgun (WGS) entry which is preliminary data.</text>
</comment>
<proteinExistence type="predicted"/>
<accession>A0A1R3GU93</accession>
<name>A0A1R3GU93_COCAP</name>
<evidence type="ECO:0000313" key="1">
    <source>
        <dbReference type="EMBL" id="OMO61698.1"/>
    </source>
</evidence>
<gene>
    <name evidence="1" type="ORF">CCACVL1_23312</name>
</gene>
<sequence length="20" mass="2413">MAVEIFFDLEAKRMEQTLLK</sequence>
<dbReference type="AlphaFoldDB" id="A0A1R3GU93"/>
<reference evidence="1 2" key="1">
    <citation type="submission" date="2013-09" db="EMBL/GenBank/DDBJ databases">
        <title>Corchorus capsularis genome sequencing.</title>
        <authorList>
            <person name="Alam M."/>
            <person name="Haque M.S."/>
            <person name="Islam M.S."/>
            <person name="Emdad E.M."/>
            <person name="Islam M.M."/>
            <person name="Ahmed B."/>
            <person name="Halim A."/>
            <person name="Hossen Q.M.M."/>
            <person name="Hossain M.Z."/>
            <person name="Ahmed R."/>
            <person name="Khan M.M."/>
            <person name="Islam R."/>
            <person name="Rashid M.M."/>
            <person name="Khan S.A."/>
            <person name="Rahman M.S."/>
            <person name="Alam M."/>
        </authorList>
    </citation>
    <scope>NUCLEOTIDE SEQUENCE [LARGE SCALE GENOMIC DNA]</scope>
    <source>
        <strain evidence="2">cv. CVL-1</strain>
        <tissue evidence="1">Whole seedling</tissue>
    </source>
</reference>
<organism evidence="1 2">
    <name type="scientific">Corchorus capsularis</name>
    <name type="common">Jute</name>
    <dbReference type="NCBI Taxonomy" id="210143"/>
    <lineage>
        <taxon>Eukaryota</taxon>
        <taxon>Viridiplantae</taxon>
        <taxon>Streptophyta</taxon>
        <taxon>Embryophyta</taxon>
        <taxon>Tracheophyta</taxon>
        <taxon>Spermatophyta</taxon>
        <taxon>Magnoliopsida</taxon>
        <taxon>eudicotyledons</taxon>
        <taxon>Gunneridae</taxon>
        <taxon>Pentapetalae</taxon>
        <taxon>rosids</taxon>
        <taxon>malvids</taxon>
        <taxon>Malvales</taxon>
        <taxon>Malvaceae</taxon>
        <taxon>Grewioideae</taxon>
        <taxon>Apeibeae</taxon>
        <taxon>Corchorus</taxon>
    </lineage>
</organism>
<keyword evidence="2" id="KW-1185">Reference proteome</keyword>
<evidence type="ECO:0000313" key="2">
    <source>
        <dbReference type="Proteomes" id="UP000188268"/>
    </source>
</evidence>
<protein>
    <submittedName>
        <fullName evidence="1">Uncharacterized protein</fullName>
    </submittedName>
</protein>